<dbReference type="CDD" id="cd07302">
    <property type="entry name" value="CHD"/>
    <property type="match status" value="1"/>
</dbReference>
<feature type="domain" description="Guanylate cyclase" evidence="2">
    <location>
        <begin position="465"/>
        <end position="593"/>
    </location>
</feature>
<dbReference type="GO" id="GO:0004016">
    <property type="term" value="F:adenylate cyclase activity"/>
    <property type="evidence" value="ECO:0007669"/>
    <property type="project" value="UniProtKB-ARBA"/>
</dbReference>
<keyword evidence="1" id="KW-1133">Transmembrane helix</keyword>
<keyword evidence="3" id="KW-0456">Lyase</keyword>
<dbReference type="KEGG" id="eaj:Q3M24_15925"/>
<feature type="transmembrane region" description="Helical" evidence="1">
    <location>
        <begin position="21"/>
        <end position="42"/>
    </location>
</feature>
<reference evidence="3" key="1">
    <citation type="journal article" date="2024" name="Syst. Appl. Microbiol.">
        <title>First single-strain enrichments of Electrothrix cable bacteria, description of E. aestuarii sp. nov. and E. rattekaaiensis sp. nov., and proposal of a cable bacteria taxonomy following the rules of the SeqCode.</title>
        <authorList>
            <person name="Plum-Jensen L.E."/>
            <person name="Schramm A."/>
            <person name="Marshall I.P.G."/>
        </authorList>
    </citation>
    <scope>NUCLEOTIDE SEQUENCE</scope>
    <source>
        <strain evidence="3">Rat1</strain>
    </source>
</reference>
<dbReference type="InterPro" id="IPR029787">
    <property type="entry name" value="Nucleotide_cyclase"/>
</dbReference>
<reference evidence="3" key="2">
    <citation type="submission" date="2024-06" db="EMBL/GenBank/DDBJ databases">
        <authorList>
            <person name="Plum-Jensen L.E."/>
            <person name="Schramm A."/>
            <person name="Marshall I.P.G."/>
        </authorList>
    </citation>
    <scope>NUCLEOTIDE SEQUENCE</scope>
    <source>
        <strain evidence="3">Rat1</strain>
    </source>
</reference>
<dbReference type="PANTHER" id="PTHR43081:SF1">
    <property type="entry name" value="ADENYLATE CYCLASE, TERMINAL-DIFFERENTIATION SPECIFIC"/>
    <property type="match status" value="1"/>
</dbReference>
<dbReference type="PROSITE" id="PS50125">
    <property type="entry name" value="GUANYLATE_CYCLASE_2"/>
    <property type="match status" value="1"/>
</dbReference>
<keyword evidence="1" id="KW-0812">Transmembrane</keyword>
<evidence type="ECO:0000259" key="2">
    <source>
        <dbReference type="PROSITE" id="PS50125"/>
    </source>
</evidence>
<dbReference type="EC" id="4.6.1.-" evidence="3"/>
<gene>
    <name evidence="3" type="ORF">Q3M24_15925</name>
</gene>
<keyword evidence="1" id="KW-0472">Membrane</keyword>
<dbReference type="GO" id="GO:0035556">
    <property type="term" value="P:intracellular signal transduction"/>
    <property type="evidence" value="ECO:0007669"/>
    <property type="project" value="InterPro"/>
</dbReference>
<dbReference type="EMBL" id="CP159373">
    <property type="protein sequence ID" value="XCN71787.1"/>
    <property type="molecule type" value="Genomic_DNA"/>
</dbReference>
<organism evidence="3">
    <name type="scientific">Candidatus Electrothrix aestuarii</name>
    <dbReference type="NCBI Taxonomy" id="3062594"/>
    <lineage>
        <taxon>Bacteria</taxon>
        <taxon>Pseudomonadati</taxon>
        <taxon>Thermodesulfobacteriota</taxon>
        <taxon>Desulfobulbia</taxon>
        <taxon>Desulfobulbales</taxon>
        <taxon>Desulfobulbaceae</taxon>
        <taxon>Candidatus Electrothrix</taxon>
    </lineage>
</organism>
<protein>
    <submittedName>
        <fullName evidence="3">Adenylate/guanylate cyclase domain-containing protein</fullName>
        <ecNumber evidence="3">4.6.1.-</ecNumber>
    </submittedName>
</protein>
<evidence type="ECO:0000256" key="1">
    <source>
        <dbReference type="SAM" id="Phobius"/>
    </source>
</evidence>
<dbReference type="Gene3D" id="6.10.340.10">
    <property type="match status" value="1"/>
</dbReference>
<dbReference type="AlphaFoldDB" id="A0AAU8LS98"/>
<dbReference type="SMART" id="SM00044">
    <property type="entry name" value="CYCc"/>
    <property type="match status" value="1"/>
</dbReference>
<feature type="transmembrane region" description="Helical" evidence="1">
    <location>
        <begin position="350"/>
        <end position="376"/>
    </location>
</feature>
<accession>A0AAU8LS98</accession>
<dbReference type="PANTHER" id="PTHR43081">
    <property type="entry name" value="ADENYLATE CYCLASE, TERMINAL-DIFFERENTIATION SPECIFIC-RELATED"/>
    <property type="match status" value="1"/>
</dbReference>
<dbReference type="InterPro" id="IPR050697">
    <property type="entry name" value="Adenylyl/Guanylyl_Cyclase_3/4"/>
</dbReference>
<dbReference type="Pfam" id="PF00211">
    <property type="entry name" value="Guanylate_cyc"/>
    <property type="match status" value="1"/>
</dbReference>
<dbReference type="SUPFAM" id="SSF55073">
    <property type="entry name" value="Nucleotide cyclase"/>
    <property type="match status" value="1"/>
</dbReference>
<proteinExistence type="predicted"/>
<dbReference type="InterPro" id="IPR001054">
    <property type="entry name" value="A/G_cyclase"/>
</dbReference>
<dbReference type="GO" id="GO:0006171">
    <property type="term" value="P:cAMP biosynthetic process"/>
    <property type="evidence" value="ECO:0007669"/>
    <property type="project" value="TreeGrafter"/>
</dbReference>
<sequence>MIDSKTPMKKSWFSIFRNFPFTLTIIILVAAGVPALLFSSLLAKKIYQITREGAVKELNQQAESIALDLTNQLNGTASRLRILGRTGDMALAGYSELFGGDAAEDMGNFNTGNDLVAATYFIKKDTFLLDSKSPSMEEVVPDCVADIKLPSAVMQSLEQFFQKDSEKMQSQYIVSDFCDDNQKKDCDEGYDECRKDFFTKIIKRISDDERAKGETGPASKVAYSSNSLCRTGHGIAIIVPLATKEHVNSPITTLGAVIAIVPVEYLITKIYSRINPDSKRVFDLQLKDGTSLCNKKTNFPSVQDSQDELISSTPAPLGLSYTNQDTLAVEYRLVLSEPSAVRFTEVNETMITLIVLVLISLLVILVLAYFTANFIVSPLKDMKKIVNQYAAGDYSSFKGKIFFAEFANFTRLLERMGEKILDQLANLQEINSAYARFVPNDFLNYLQKESIIEVQLGDHVEKNMSVLFADIADFTTISERMSPKQNFTFVNSILNAIGPIIRNNNGFIDKYIGDAIMALFDKSPDDAIAAGIGLLNAVTAYNEKRKKAKYYTAPIKIRVGINTGHLMLGIIGEYGRMDGTVISDAVNLASRLEGLAKLYGASLVISGHTFYRLEKPLKYRIRELDLVAVKGKSQPVSVFEVLEGDESETMQKKRDCKKHFEKGVFLYRDKHFHRTRQIMQGILRDNPNDKAAQLYYDRCQENIEFGVPENWQAVTRLYQK</sequence>
<name>A0AAU8LS98_9BACT</name>
<evidence type="ECO:0000313" key="3">
    <source>
        <dbReference type="EMBL" id="XCN71787.1"/>
    </source>
</evidence>
<dbReference type="Gene3D" id="3.30.70.1230">
    <property type="entry name" value="Nucleotide cyclase"/>
    <property type="match status" value="1"/>
</dbReference>